<comment type="subcellular location">
    <subcellularLocation>
        <location evidence="1 8">Nucleus</location>
    </subcellularLocation>
</comment>
<dbReference type="GO" id="GO:0070847">
    <property type="term" value="C:core mediator complex"/>
    <property type="evidence" value="ECO:0007669"/>
    <property type="project" value="TreeGrafter"/>
</dbReference>
<evidence type="ECO:0000256" key="1">
    <source>
        <dbReference type="ARBA" id="ARBA00004123"/>
    </source>
</evidence>
<feature type="compositionally biased region" description="Basic and acidic residues" evidence="9">
    <location>
        <begin position="242"/>
        <end position="304"/>
    </location>
</feature>
<dbReference type="AlphaFoldDB" id="A0AA39X9H3"/>
<protein>
    <recommendedName>
        <fullName evidence="3 8">Mediator of RNA polymerase II transcription subunit 4</fullName>
    </recommendedName>
    <alternativeName>
        <fullName evidence="7 8">Mediator complex subunit 4</fullName>
    </alternativeName>
</protein>
<dbReference type="InterPro" id="IPR019258">
    <property type="entry name" value="Mediator_Med4"/>
</dbReference>
<feature type="compositionally biased region" description="Acidic residues" evidence="9">
    <location>
        <begin position="334"/>
        <end position="344"/>
    </location>
</feature>
<feature type="compositionally biased region" description="Polar residues" evidence="9">
    <location>
        <begin position="139"/>
        <end position="186"/>
    </location>
</feature>
<comment type="function">
    <text evidence="8">Component of the Mediator complex, a coactivator involved in the regulated transcription of nearly all RNA polymerase II-dependent genes. Mediator functions as a bridge to convey information from gene-specific regulatory proteins to the basal RNA polymerase II transcription machinery. Mediator is recruited to promoters by direct interactions with regulatory proteins and serves as a scaffold for the assembly of a functional preinitiation complex with RNA polymerase II and the general transcription factors.</text>
</comment>
<keyword evidence="8" id="KW-0010">Activator</keyword>
<evidence type="ECO:0000313" key="10">
    <source>
        <dbReference type="EMBL" id="KAK0629591.1"/>
    </source>
</evidence>
<evidence type="ECO:0000313" key="11">
    <source>
        <dbReference type="Proteomes" id="UP001174934"/>
    </source>
</evidence>
<dbReference type="GO" id="GO:0003712">
    <property type="term" value="F:transcription coregulator activity"/>
    <property type="evidence" value="ECO:0007669"/>
    <property type="project" value="InterPro"/>
</dbReference>
<accession>A0AA39X9H3</accession>
<evidence type="ECO:0000256" key="7">
    <source>
        <dbReference type="ARBA" id="ARBA00031257"/>
    </source>
</evidence>
<evidence type="ECO:0000256" key="3">
    <source>
        <dbReference type="ARBA" id="ARBA00020629"/>
    </source>
</evidence>
<dbReference type="PANTHER" id="PTHR13208:SF2">
    <property type="entry name" value="MEDIATOR OF RNA POLYMERASE II TRANSCRIPTION SUBUNIT 4"/>
    <property type="match status" value="1"/>
</dbReference>
<feature type="region of interest" description="Disordered" evidence="9">
    <location>
        <begin position="117"/>
        <end position="202"/>
    </location>
</feature>
<sequence>MDKYLDGRFERVEKALANLIDSISKYHPSEKLADDLATADQELLKGLRELERHQNNHAHILKLRAETAALDAQTKDIIGALWTMRKEVKNTQTTTYPSTRPKSQFTTAELLDYARRISPHTLPPPGVTNGVDLTAAPTPAQQQDGLESQAQTPNTSFNGTSAPTPTATNGGSFVSNNNDPNHLASQATTTTTATNSNGTDLPDGFRQFINPHEGTHFIPWPQTDRIRQGALASYQMLLDRGIDPRGYDPEEEEQRRRAEEQARLDTEERARIEREENERRMREERERMARERERARQQEADRRGSAVGGGEISPGGLAQQAGGEKKSQFTFLDGLDDDDDDDDD</sequence>
<comment type="similarity">
    <text evidence="2 8">Belongs to the Mediator complex subunit 4 family.</text>
</comment>
<evidence type="ECO:0000256" key="5">
    <source>
        <dbReference type="ARBA" id="ARBA00023163"/>
    </source>
</evidence>
<dbReference type="PANTHER" id="PTHR13208">
    <property type="entry name" value="MEDIATOR OF RNA POLYMERASE II TRANSCRIPTION SUBUNIT 4"/>
    <property type="match status" value="1"/>
</dbReference>
<evidence type="ECO:0000256" key="2">
    <source>
        <dbReference type="ARBA" id="ARBA00009626"/>
    </source>
</evidence>
<proteinExistence type="inferred from homology"/>
<keyword evidence="11" id="KW-1185">Reference proteome</keyword>
<evidence type="ECO:0000256" key="6">
    <source>
        <dbReference type="ARBA" id="ARBA00023242"/>
    </source>
</evidence>
<gene>
    <name evidence="8" type="primary">MED4</name>
    <name evidence="10" type="ORF">B0T17DRAFT_525910</name>
</gene>
<keyword evidence="5 8" id="KW-0804">Transcription</keyword>
<dbReference type="Proteomes" id="UP001174934">
    <property type="component" value="Unassembled WGS sequence"/>
</dbReference>
<organism evidence="10 11">
    <name type="scientific">Bombardia bombarda</name>
    <dbReference type="NCBI Taxonomy" id="252184"/>
    <lineage>
        <taxon>Eukaryota</taxon>
        <taxon>Fungi</taxon>
        <taxon>Dikarya</taxon>
        <taxon>Ascomycota</taxon>
        <taxon>Pezizomycotina</taxon>
        <taxon>Sordariomycetes</taxon>
        <taxon>Sordariomycetidae</taxon>
        <taxon>Sordariales</taxon>
        <taxon>Lasiosphaeriaceae</taxon>
        <taxon>Bombardia</taxon>
    </lineage>
</organism>
<keyword evidence="6 8" id="KW-0539">Nucleus</keyword>
<dbReference type="Pfam" id="PF10018">
    <property type="entry name" value="Med4"/>
    <property type="match status" value="1"/>
</dbReference>
<comment type="subunit">
    <text evidence="8">Component of the Mediator complex.</text>
</comment>
<dbReference type="EMBL" id="JAULSR010000002">
    <property type="protein sequence ID" value="KAK0629591.1"/>
    <property type="molecule type" value="Genomic_DNA"/>
</dbReference>
<feature type="region of interest" description="Disordered" evidence="9">
    <location>
        <begin position="242"/>
        <end position="344"/>
    </location>
</feature>
<evidence type="ECO:0000256" key="9">
    <source>
        <dbReference type="SAM" id="MobiDB-lite"/>
    </source>
</evidence>
<keyword evidence="4 8" id="KW-0805">Transcription regulation</keyword>
<comment type="caution">
    <text evidence="10">The sequence shown here is derived from an EMBL/GenBank/DDBJ whole genome shotgun (WGS) entry which is preliminary data.</text>
</comment>
<dbReference type="GO" id="GO:0016592">
    <property type="term" value="C:mediator complex"/>
    <property type="evidence" value="ECO:0007669"/>
    <property type="project" value="InterPro"/>
</dbReference>
<evidence type="ECO:0000256" key="4">
    <source>
        <dbReference type="ARBA" id="ARBA00023015"/>
    </source>
</evidence>
<evidence type="ECO:0000256" key="8">
    <source>
        <dbReference type="RuleBase" id="RU364141"/>
    </source>
</evidence>
<reference evidence="10" key="1">
    <citation type="submission" date="2023-06" db="EMBL/GenBank/DDBJ databases">
        <title>Genome-scale phylogeny and comparative genomics of the fungal order Sordariales.</title>
        <authorList>
            <consortium name="Lawrence Berkeley National Laboratory"/>
            <person name="Hensen N."/>
            <person name="Bonometti L."/>
            <person name="Westerberg I."/>
            <person name="Brannstrom I.O."/>
            <person name="Guillou S."/>
            <person name="Cros-Aarteil S."/>
            <person name="Calhoun S."/>
            <person name="Haridas S."/>
            <person name="Kuo A."/>
            <person name="Mondo S."/>
            <person name="Pangilinan J."/>
            <person name="Riley R."/>
            <person name="LaButti K."/>
            <person name="Andreopoulos B."/>
            <person name="Lipzen A."/>
            <person name="Chen C."/>
            <person name="Yanf M."/>
            <person name="Daum C."/>
            <person name="Ng V."/>
            <person name="Clum A."/>
            <person name="Steindorff A."/>
            <person name="Ohm R."/>
            <person name="Martin F."/>
            <person name="Silar P."/>
            <person name="Natvig D."/>
            <person name="Lalanne C."/>
            <person name="Gautier V."/>
            <person name="Ament-velasquez S.L."/>
            <person name="Kruys A."/>
            <person name="Hutchinson M.I."/>
            <person name="Powell A.J."/>
            <person name="Barry K."/>
            <person name="Miller A.N."/>
            <person name="Grigoriev I.V."/>
            <person name="Debuchy R."/>
            <person name="Gladieux P."/>
            <person name="Thoren M.H."/>
            <person name="Johannesson H."/>
        </authorList>
    </citation>
    <scope>NUCLEOTIDE SEQUENCE</scope>
    <source>
        <strain evidence="10">SMH3391-2</strain>
    </source>
</reference>
<name>A0AA39X9H3_9PEZI</name>
<dbReference type="GO" id="GO:0006357">
    <property type="term" value="P:regulation of transcription by RNA polymerase II"/>
    <property type="evidence" value="ECO:0007669"/>
    <property type="project" value="InterPro"/>
</dbReference>